<feature type="transmembrane region" description="Helical" evidence="7">
    <location>
        <begin position="388"/>
        <end position="406"/>
    </location>
</feature>
<evidence type="ECO:0000256" key="2">
    <source>
        <dbReference type="ARBA" id="ARBA00005982"/>
    </source>
</evidence>
<feature type="transmembrane region" description="Helical" evidence="7">
    <location>
        <begin position="310"/>
        <end position="327"/>
    </location>
</feature>
<comment type="similarity">
    <text evidence="6">Belongs to the major facilitator superfamily. Phosphate:H(+) symporter (TC 2.A.1.9) family.</text>
</comment>
<organism evidence="8 9">
    <name type="scientific">Salvia divinorum</name>
    <name type="common">Maria pastora</name>
    <name type="synonym">Diviner's sage</name>
    <dbReference type="NCBI Taxonomy" id="28513"/>
    <lineage>
        <taxon>Eukaryota</taxon>
        <taxon>Viridiplantae</taxon>
        <taxon>Streptophyta</taxon>
        <taxon>Embryophyta</taxon>
        <taxon>Tracheophyta</taxon>
        <taxon>Spermatophyta</taxon>
        <taxon>Magnoliopsida</taxon>
        <taxon>eudicotyledons</taxon>
        <taxon>Gunneridae</taxon>
        <taxon>Pentapetalae</taxon>
        <taxon>asterids</taxon>
        <taxon>lamiids</taxon>
        <taxon>Lamiales</taxon>
        <taxon>Lamiaceae</taxon>
        <taxon>Nepetoideae</taxon>
        <taxon>Mentheae</taxon>
        <taxon>Salviinae</taxon>
        <taxon>Salvia</taxon>
        <taxon>Salvia subgen. Calosphace</taxon>
    </lineage>
</organism>
<dbReference type="PANTHER" id="PTHR11654">
    <property type="entry name" value="OLIGOPEPTIDE TRANSPORTER-RELATED"/>
    <property type="match status" value="1"/>
</dbReference>
<evidence type="ECO:0000313" key="9">
    <source>
        <dbReference type="Proteomes" id="UP001567538"/>
    </source>
</evidence>
<evidence type="ECO:0000256" key="4">
    <source>
        <dbReference type="ARBA" id="ARBA00022989"/>
    </source>
</evidence>
<feature type="transmembrane region" description="Helical" evidence="7">
    <location>
        <begin position="348"/>
        <end position="368"/>
    </location>
</feature>
<accession>A0ABD1GGE4</accession>
<keyword evidence="4 7" id="KW-1133">Transmembrane helix</keyword>
<evidence type="ECO:0000313" key="8">
    <source>
        <dbReference type="EMBL" id="KAL1542810.1"/>
    </source>
</evidence>
<comment type="caution">
    <text evidence="8">The sequence shown here is derived from an EMBL/GenBank/DDBJ whole genome shotgun (WGS) entry which is preliminary data.</text>
</comment>
<feature type="transmembrane region" description="Helical" evidence="7">
    <location>
        <begin position="169"/>
        <end position="188"/>
    </location>
</feature>
<protein>
    <submittedName>
        <fullName evidence="8">Protein NRT1/ PTR FAMILY 5.10-like isoform X2</fullName>
    </submittedName>
</protein>
<evidence type="ECO:0000256" key="7">
    <source>
        <dbReference type="SAM" id="Phobius"/>
    </source>
</evidence>
<dbReference type="FunFam" id="1.20.1250.20:FF:000410">
    <property type="entry name" value="POT family protein"/>
    <property type="match status" value="1"/>
</dbReference>
<feature type="transmembrane region" description="Helical" evidence="7">
    <location>
        <begin position="194"/>
        <end position="215"/>
    </location>
</feature>
<evidence type="ECO:0000256" key="3">
    <source>
        <dbReference type="ARBA" id="ARBA00022692"/>
    </source>
</evidence>
<reference evidence="8 9" key="1">
    <citation type="submission" date="2024-06" db="EMBL/GenBank/DDBJ databases">
        <title>A chromosome level genome sequence of Diviner's sage (Salvia divinorum).</title>
        <authorList>
            <person name="Ford S.A."/>
            <person name="Ro D.-K."/>
            <person name="Ness R.W."/>
            <person name="Phillips M.A."/>
        </authorList>
    </citation>
    <scope>NUCLEOTIDE SEQUENCE [LARGE SCALE GENOMIC DNA]</scope>
    <source>
        <strain evidence="8">SAF-2024a</strain>
        <tissue evidence="8">Leaf</tissue>
    </source>
</reference>
<dbReference type="Gene3D" id="1.20.1250.20">
    <property type="entry name" value="MFS general substrate transporter like domains"/>
    <property type="match status" value="1"/>
</dbReference>
<name>A0ABD1GGE4_SALDI</name>
<feature type="transmembrane region" description="Helical" evidence="7">
    <location>
        <begin position="57"/>
        <end position="79"/>
    </location>
</feature>
<feature type="transmembrane region" description="Helical" evidence="7">
    <location>
        <begin position="91"/>
        <end position="111"/>
    </location>
</feature>
<proteinExistence type="inferred from homology"/>
<feature type="transmembrane region" description="Helical" evidence="7">
    <location>
        <begin position="452"/>
        <end position="472"/>
    </location>
</feature>
<keyword evidence="5 7" id="KW-0472">Membrane</keyword>
<evidence type="ECO:0000256" key="5">
    <source>
        <dbReference type="ARBA" id="ARBA00023136"/>
    </source>
</evidence>
<comment type="similarity">
    <text evidence="2">Belongs to the major facilitator superfamily. Proton-dependent oligopeptide transporter (POT/PTR) (TC 2.A.17) family.</text>
</comment>
<dbReference type="GO" id="GO:0016020">
    <property type="term" value="C:membrane"/>
    <property type="evidence" value="ECO:0007669"/>
    <property type="project" value="UniProtKB-SubCell"/>
</dbReference>
<dbReference type="InterPro" id="IPR000109">
    <property type="entry name" value="POT_fam"/>
</dbReference>
<evidence type="ECO:0000256" key="6">
    <source>
        <dbReference type="ARBA" id="ARBA00044504"/>
    </source>
</evidence>
<dbReference type="Proteomes" id="UP001567538">
    <property type="component" value="Unassembled WGS sequence"/>
</dbReference>
<comment type="subcellular location">
    <subcellularLocation>
        <location evidence="1">Membrane</location>
        <topology evidence="1">Multi-pass membrane protein</topology>
    </subcellularLocation>
</comment>
<dbReference type="EMBL" id="JBEAFC010000008">
    <property type="protein sequence ID" value="KAL1542810.1"/>
    <property type="molecule type" value="Genomic_DNA"/>
</dbReference>
<keyword evidence="9" id="KW-1185">Reference proteome</keyword>
<dbReference type="AlphaFoldDB" id="A0ABD1GGE4"/>
<feature type="transmembrane region" description="Helical" evidence="7">
    <location>
        <begin position="117"/>
        <end position="136"/>
    </location>
</feature>
<sequence length="483" mass="53080">MISTDSATGDDSSTPLLADDVSASFIIGVEVAERFAYYGITSNLISYLTGPLGESTAAAASAVNAWNGAAMLLPLLGAFAADSFLGRYRTIIIASLLYILGLGLLSLSASLHSSNSSPPLLEVVFFFFSLYLVAFAQGGHKPCVQAFGADQFDDEDETELVEKSSFFNWWYFSMNGGIFVAQLVLSYIQDNLSWGLGFGIPCIMMCFALVVYLLGSTTYRFRVRSNQKNPFVRIGPALAAAAKARPFLPTSMSKEESFDIEEAKELLRVAPIWASCLGYAIVFAQATTLFTKQGATMDRSFAFGLQIPSASLQSLTCLSIVAFIPVYDRVLVPMARSLTKRPMGITTLERIGTGIILSNIFMVVAAIVERRRISVAIEHGLVDRPEATVPMSVWWLAPQYVLLGIADAFTMVGLQEFIFVSSFLISTIEWLTSQGSGVDWFSDNLNRAHLDYFYWLLVGITLATLVPYIYFAKSYVYKRKHKT</sequence>
<keyword evidence="3 7" id="KW-0812">Transmembrane</keyword>
<dbReference type="InterPro" id="IPR036259">
    <property type="entry name" value="MFS_trans_sf"/>
</dbReference>
<dbReference type="Pfam" id="PF00854">
    <property type="entry name" value="PTR2"/>
    <property type="match status" value="2"/>
</dbReference>
<gene>
    <name evidence="8" type="ORF">AAHA92_19850</name>
</gene>
<evidence type="ECO:0000256" key="1">
    <source>
        <dbReference type="ARBA" id="ARBA00004141"/>
    </source>
</evidence>
<dbReference type="SUPFAM" id="SSF103473">
    <property type="entry name" value="MFS general substrate transporter"/>
    <property type="match status" value="1"/>
</dbReference>